<dbReference type="RefSeq" id="WP_262623964.1">
    <property type="nucleotide sequence ID" value="NZ_JAOQKI010000013.1"/>
</dbReference>
<protein>
    <submittedName>
        <fullName evidence="1">Uncharacterized protein</fullName>
    </submittedName>
</protein>
<sequence>MRKLISEILNSENVIEKCCELEILKRNWKLLLFDSGVDNLVLYEFNKKFGKYEICGMGDYNHCFIINRDMLIKQENVPLAFSTCVNFDSNVSSYISSMFFKNRQDNDLVNMIQYIRSKNFQTTCQHYAFEVSLNLYPVKEDAIYNTLYADSMLAEMSDEQIEKRDFTPFVLPEDAYQKIYKGLQYIKNDKGKDYELFDSIYAMLLKAFIIKSGGKKENRKKIEDFLDFVINNVGCYLENEVYLIGKYLCNSGDTVFFRHMQQNRDKDNFFRDVRGMAWDLCHLRNVLEEMKVRNTSDDITFLHCFASYETGLVDILKSNRIKRILYLDGQAYYKYEHDVFEIDGCMELKKTYKESFEKKVKNSMMKELCFSLEQEAGHFLKG</sequence>
<dbReference type="Proteomes" id="UP001209666">
    <property type="component" value="Unassembled WGS sequence"/>
</dbReference>
<organism evidence="1 2">
    <name type="scientific">Roseburia amylophila</name>
    <dbReference type="NCBI Taxonomy" id="2981794"/>
    <lineage>
        <taxon>Bacteria</taxon>
        <taxon>Bacillati</taxon>
        <taxon>Bacillota</taxon>
        <taxon>Clostridia</taxon>
        <taxon>Lachnospirales</taxon>
        <taxon>Lachnospiraceae</taxon>
        <taxon>Roseburia</taxon>
    </lineage>
</organism>
<keyword evidence="2" id="KW-1185">Reference proteome</keyword>
<evidence type="ECO:0000313" key="2">
    <source>
        <dbReference type="Proteomes" id="UP001209666"/>
    </source>
</evidence>
<dbReference type="EMBL" id="JAOQKI010000013">
    <property type="protein sequence ID" value="MCU6717533.1"/>
    <property type="molecule type" value="Genomic_DNA"/>
</dbReference>
<proteinExistence type="predicted"/>
<name>A0ABT2SEQ0_9FIRM</name>
<gene>
    <name evidence="1" type="ORF">OCV43_09615</name>
</gene>
<reference evidence="1 2" key="1">
    <citation type="journal article" date="2021" name="ISME Commun">
        <title>Automated analysis of genomic sequences facilitates high-throughput and comprehensive description of bacteria.</title>
        <authorList>
            <person name="Hitch T.C.A."/>
        </authorList>
    </citation>
    <scope>NUCLEOTIDE SEQUENCE [LARGE SCALE GENOMIC DNA]</scope>
    <source>
        <strain evidence="1 2">Sanger_19</strain>
    </source>
</reference>
<comment type="caution">
    <text evidence="1">The sequence shown here is derived from an EMBL/GenBank/DDBJ whole genome shotgun (WGS) entry which is preliminary data.</text>
</comment>
<accession>A0ABT2SEQ0</accession>
<evidence type="ECO:0000313" key="1">
    <source>
        <dbReference type="EMBL" id="MCU6717533.1"/>
    </source>
</evidence>